<feature type="signal peptide" evidence="1">
    <location>
        <begin position="1"/>
        <end position="19"/>
    </location>
</feature>
<keyword evidence="3" id="KW-1185">Reference proteome</keyword>
<comment type="caution">
    <text evidence="2">The sequence shown here is derived from an EMBL/GenBank/DDBJ whole genome shotgun (WGS) entry which is preliminary data.</text>
</comment>
<reference evidence="2" key="1">
    <citation type="submission" date="2022-07" db="EMBL/GenBank/DDBJ databases">
        <title>Phylogenomic reconstructions and comparative analyses of Kickxellomycotina fungi.</title>
        <authorList>
            <person name="Reynolds N.K."/>
            <person name="Stajich J.E."/>
            <person name="Barry K."/>
            <person name="Grigoriev I.V."/>
            <person name="Crous P."/>
            <person name="Smith M.E."/>
        </authorList>
    </citation>
    <scope>NUCLEOTIDE SEQUENCE</scope>
    <source>
        <strain evidence="2">BCRC 34381</strain>
    </source>
</reference>
<sequence>MKVLVAIACGLAALATVSAETVRVARDATIMYNGMMCNDDTVRCDSIPRGLDTNLVSFRGNRDYERVLLGFDLPATTPKKCILRVPKPQDDSEYKLMVVVTDNNWEEATVCGANKANEGQEIGSVDSPGTTVDVSEACRNAKDQKLSLFVTTESSMVTFSSLQSGSNDVFELEYEL</sequence>
<dbReference type="Proteomes" id="UP001143981">
    <property type="component" value="Unassembled WGS sequence"/>
</dbReference>
<dbReference type="EMBL" id="JANBOI010001817">
    <property type="protein sequence ID" value="KAJ1726041.1"/>
    <property type="molecule type" value="Genomic_DNA"/>
</dbReference>
<proteinExistence type="predicted"/>
<keyword evidence="1" id="KW-0732">Signal</keyword>
<dbReference type="OrthoDB" id="5538063at2759"/>
<evidence type="ECO:0008006" key="4">
    <source>
        <dbReference type="Google" id="ProtNLM"/>
    </source>
</evidence>
<protein>
    <recommendedName>
        <fullName evidence="4">Ubiquitin 3 binding protein But2 C-terminal domain-containing protein</fullName>
    </recommendedName>
</protein>
<dbReference type="AlphaFoldDB" id="A0A9W7Y7C9"/>
<feature type="chain" id="PRO_5040968072" description="Ubiquitin 3 binding protein But2 C-terminal domain-containing protein" evidence="1">
    <location>
        <begin position="20"/>
        <end position="176"/>
    </location>
</feature>
<evidence type="ECO:0000313" key="3">
    <source>
        <dbReference type="Proteomes" id="UP001143981"/>
    </source>
</evidence>
<evidence type="ECO:0000313" key="2">
    <source>
        <dbReference type="EMBL" id="KAJ1726041.1"/>
    </source>
</evidence>
<organism evidence="2 3">
    <name type="scientific">Coemansia biformis</name>
    <dbReference type="NCBI Taxonomy" id="1286918"/>
    <lineage>
        <taxon>Eukaryota</taxon>
        <taxon>Fungi</taxon>
        <taxon>Fungi incertae sedis</taxon>
        <taxon>Zoopagomycota</taxon>
        <taxon>Kickxellomycotina</taxon>
        <taxon>Kickxellomycetes</taxon>
        <taxon>Kickxellales</taxon>
        <taxon>Kickxellaceae</taxon>
        <taxon>Coemansia</taxon>
    </lineage>
</organism>
<gene>
    <name evidence="2" type="ORF">LPJ61_005462</name>
</gene>
<accession>A0A9W7Y7C9</accession>
<evidence type="ECO:0000256" key="1">
    <source>
        <dbReference type="SAM" id="SignalP"/>
    </source>
</evidence>
<name>A0A9W7Y7C9_9FUNG</name>